<sequence length="166" mass="19100">MLISLSRMSSKFIHGVACVRISLLYKTLKYFIVWICHICFICSLLLDTGCPRHLAKSTGVQISAQVPAFTSVVCVPRSEIAESCGNSIFNFLRNHHTVFHSSYSIFNFHQQCTRVLISPHLHQHIISGLGFVCLFLFFVAILMCGKWRLIVFLSFFFFLTYIFFLF</sequence>
<reference evidence="1" key="1">
    <citation type="submission" date="2023-05" db="EMBL/GenBank/DDBJ databases">
        <authorList>
            <consortium name="ELIXIR-Norway"/>
        </authorList>
    </citation>
    <scope>NUCLEOTIDE SEQUENCE</scope>
</reference>
<dbReference type="Proteomes" id="UP001162501">
    <property type="component" value="Chromosome 30"/>
</dbReference>
<organism evidence="1 2">
    <name type="scientific">Rangifer tarandus platyrhynchus</name>
    <name type="common">Svalbard reindeer</name>
    <dbReference type="NCBI Taxonomy" id="3082113"/>
    <lineage>
        <taxon>Eukaryota</taxon>
        <taxon>Metazoa</taxon>
        <taxon>Chordata</taxon>
        <taxon>Craniata</taxon>
        <taxon>Vertebrata</taxon>
        <taxon>Euteleostomi</taxon>
        <taxon>Mammalia</taxon>
        <taxon>Eutheria</taxon>
        <taxon>Laurasiatheria</taxon>
        <taxon>Artiodactyla</taxon>
        <taxon>Ruminantia</taxon>
        <taxon>Pecora</taxon>
        <taxon>Cervidae</taxon>
        <taxon>Odocoileinae</taxon>
        <taxon>Rangifer</taxon>
    </lineage>
</organism>
<proteinExistence type="predicted"/>
<protein>
    <submittedName>
        <fullName evidence="1">Uncharacterized protein</fullName>
    </submittedName>
</protein>
<evidence type="ECO:0000313" key="1">
    <source>
        <dbReference type="EMBL" id="CAN0462011.1"/>
    </source>
</evidence>
<accession>A0AC59ZLK3</accession>
<gene>
    <name evidence="1" type="ORF">MRATA1EN22A_LOCUS20053</name>
</gene>
<evidence type="ECO:0000313" key="2">
    <source>
        <dbReference type="Proteomes" id="UP001162501"/>
    </source>
</evidence>
<reference evidence="1" key="2">
    <citation type="submission" date="2025-03" db="EMBL/GenBank/DDBJ databases">
        <authorList>
            <consortium name="ELIXIR-Norway"/>
            <consortium name="Elixir Norway"/>
        </authorList>
    </citation>
    <scope>NUCLEOTIDE SEQUENCE</scope>
</reference>
<dbReference type="EMBL" id="OX596114">
    <property type="protein sequence ID" value="CAN0462011.1"/>
    <property type="molecule type" value="Genomic_DNA"/>
</dbReference>
<name>A0AC59ZLK3_RANTA</name>